<comment type="caution">
    <text evidence="1">The sequence shown here is derived from an EMBL/GenBank/DDBJ whole genome shotgun (WGS) entry which is preliminary data.</text>
</comment>
<evidence type="ECO:0000313" key="2">
    <source>
        <dbReference type="Proteomes" id="UP001344447"/>
    </source>
</evidence>
<gene>
    <name evidence="1" type="ORF">RB653_000165</name>
</gene>
<accession>A0AAN7U1V4</accession>
<evidence type="ECO:0000313" key="1">
    <source>
        <dbReference type="EMBL" id="KAK5580152.1"/>
    </source>
</evidence>
<protein>
    <submittedName>
        <fullName evidence="1">Uncharacterized protein</fullName>
    </submittedName>
</protein>
<sequence>MSSILDSFVGNEDISGVVIEKFPDQPPNMVRVVIETNLNSYTKNLTIHVNKDRVYTIYCGYRNGIPFRGGGTKYNQVSFEVDDTRPNVLFSFWKARNFGLLERVTERNYSVDSIKGNTLIVSWPNRNNPRQFALKQNRHTPSQLGLNLSN</sequence>
<reference evidence="1 2" key="1">
    <citation type="submission" date="2023-11" db="EMBL/GenBank/DDBJ databases">
        <title>Dfirmibasis_genome.</title>
        <authorList>
            <person name="Edelbroek B."/>
            <person name="Kjellin J."/>
            <person name="Jerlstrom-Hultqvist J."/>
            <person name="Soderbom F."/>
        </authorList>
    </citation>
    <scope>NUCLEOTIDE SEQUENCE [LARGE SCALE GENOMIC DNA]</scope>
    <source>
        <strain evidence="1 2">TNS-C-14</strain>
    </source>
</reference>
<dbReference type="AlphaFoldDB" id="A0AAN7U1V4"/>
<keyword evidence="2" id="KW-1185">Reference proteome</keyword>
<name>A0AAN7U1V4_9MYCE</name>
<proteinExistence type="predicted"/>
<dbReference type="EMBL" id="JAVFKY010000002">
    <property type="protein sequence ID" value="KAK5580152.1"/>
    <property type="molecule type" value="Genomic_DNA"/>
</dbReference>
<organism evidence="1 2">
    <name type="scientific">Dictyostelium firmibasis</name>
    <dbReference type="NCBI Taxonomy" id="79012"/>
    <lineage>
        <taxon>Eukaryota</taxon>
        <taxon>Amoebozoa</taxon>
        <taxon>Evosea</taxon>
        <taxon>Eumycetozoa</taxon>
        <taxon>Dictyostelia</taxon>
        <taxon>Dictyosteliales</taxon>
        <taxon>Dictyosteliaceae</taxon>
        <taxon>Dictyostelium</taxon>
    </lineage>
</organism>
<dbReference type="Proteomes" id="UP001344447">
    <property type="component" value="Unassembled WGS sequence"/>
</dbReference>